<evidence type="ECO:0000256" key="1">
    <source>
        <dbReference type="SAM" id="MobiDB-lite"/>
    </source>
</evidence>
<name>A0AAN9FQK1_CLITE</name>
<dbReference type="PANTHER" id="PTHR34792:SF3">
    <property type="match status" value="1"/>
</dbReference>
<reference evidence="2 3" key="1">
    <citation type="submission" date="2024-01" db="EMBL/GenBank/DDBJ databases">
        <title>The genomes of 5 underutilized Papilionoideae crops provide insights into root nodulation and disease resistance.</title>
        <authorList>
            <person name="Yuan L."/>
        </authorList>
    </citation>
    <scope>NUCLEOTIDE SEQUENCE [LARGE SCALE GENOMIC DNA]</scope>
    <source>
        <strain evidence="2">LY-2023</strain>
        <tissue evidence="2">Leaf</tissue>
    </source>
</reference>
<feature type="region of interest" description="Disordered" evidence="1">
    <location>
        <begin position="156"/>
        <end position="189"/>
    </location>
</feature>
<organism evidence="2 3">
    <name type="scientific">Clitoria ternatea</name>
    <name type="common">Butterfly pea</name>
    <dbReference type="NCBI Taxonomy" id="43366"/>
    <lineage>
        <taxon>Eukaryota</taxon>
        <taxon>Viridiplantae</taxon>
        <taxon>Streptophyta</taxon>
        <taxon>Embryophyta</taxon>
        <taxon>Tracheophyta</taxon>
        <taxon>Spermatophyta</taxon>
        <taxon>Magnoliopsida</taxon>
        <taxon>eudicotyledons</taxon>
        <taxon>Gunneridae</taxon>
        <taxon>Pentapetalae</taxon>
        <taxon>rosids</taxon>
        <taxon>fabids</taxon>
        <taxon>Fabales</taxon>
        <taxon>Fabaceae</taxon>
        <taxon>Papilionoideae</taxon>
        <taxon>50 kb inversion clade</taxon>
        <taxon>NPAAA clade</taxon>
        <taxon>indigoferoid/millettioid clade</taxon>
        <taxon>Phaseoleae</taxon>
        <taxon>Clitoria</taxon>
    </lineage>
</organism>
<evidence type="ECO:0000313" key="2">
    <source>
        <dbReference type="EMBL" id="KAK7280745.1"/>
    </source>
</evidence>
<feature type="region of interest" description="Disordered" evidence="1">
    <location>
        <begin position="64"/>
        <end position="84"/>
    </location>
</feature>
<dbReference type="InterPro" id="IPR040305">
    <property type="entry name" value="At1g75730-like"/>
</dbReference>
<evidence type="ECO:0000313" key="3">
    <source>
        <dbReference type="Proteomes" id="UP001359559"/>
    </source>
</evidence>
<proteinExistence type="predicted"/>
<comment type="caution">
    <text evidence="2">The sequence shown here is derived from an EMBL/GenBank/DDBJ whole genome shotgun (WGS) entry which is preliminary data.</text>
</comment>
<accession>A0AAN9FQK1</accession>
<keyword evidence="3" id="KW-1185">Reference proteome</keyword>
<dbReference type="PANTHER" id="PTHR34792">
    <property type="entry name" value="OS02G0121500 PROTEIN"/>
    <property type="match status" value="1"/>
</dbReference>
<gene>
    <name evidence="2" type="ORF">RJT34_25812</name>
</gene>
<dbReference type="EMBL" id="JAYKXN010000006">
    <property type="protein sequence ID" value="KAK7280745.1"/>
    <property type="molecule type" value="Genomic_DNA"/>
</dbReference>
<feature type="region of interest" description="Disordered" evidence="1">
    <location>
        <begin position="120"/>
        <end position="141"/>
    </location>
</feature>
<dbReference type="AlphaFoldDB" id="A0AAN9FQK1"/>
<sequence>MGCHVTEEQQQPHEPLIATTNKKFKVPKNFLNNCNGVHHASVPRKLRSATKKRSRESKLLDAEKVKHRMSGTESGKKETVKKFKKQGMRLNWSPREGVSGPITKDEEEVAETLYALAGMFPDNSSNHSSSRESLPDNSSVLQNLKDKDNASVALDASASAQVATPEYSPGEASKIGSLNEAGSQEQPDFPGSVPFLMPSHSTSSTMNLHTVSAVVKGENSNQNALQGPELCLAMGLNVPRQSRISQIEMRPDVESVGARVDCKQQQRMIKEQKGNEGLALWPDLSPVAPAGQAYLQSCATKAPDGLDAAICAYKHDLKKTSTCSSSGKIPEVVIHKRSWKRCATHVHISHIIQSLESPKRQVIKEYELYDCHQMRAQEPKQGVFLEVHNLNIMSKGVTSSTVKSPQESKTKNVILQRQCHYRDISQAAPTPEVYGPQKQNFNFLSLSAISNGLKVDNNYNKIGSRLEPLPKLQVPYFQSIAQQHGIMPIPTAQSQHASTSYLDQLSVTGPQVRLQQPHYYGSPLCGTHYSSTVPNKQEHQSFWGLQQSAQGRSSVNFNIMRTQYPNWQSGRHDPSSVSPCAQAIFPRSPATQEVFGSKIASISGQQQQLLAPFQDKWTRPSSPFCM</sequence>
<dbReference type="Proteomes" id="UP001359559">
    <property type="component" value="Unassembled WGS sequence"/>
</dbReference>
<protein>
    <submittedName>
        <fullName evidence="2">Uncharacterized protein</fullName>
    </submittedName>
</protein>